<dbReference type="CDD" id="cd02440">
    <property type="entry name" value="AdoMet_MTases"/>
    <property type="match status" value="1"/>
</dbReference>
<sequence>MTYTGDFYKYCDSEAKHSAQEIIPILLEFIEPKSIVDVGCGVATWLSVFQQYEIEDILGIDSDFVDRQMLLIPKSKFKSQDISQPFSMDRKFDLVVCLEVAEHLPPENAEAFISSLCNLGDIVLFSAAIPHQGGTHHVNEQWTDYWKEAFDKRGYVFVDCIRPRVWNNENVAFFYAQNMILYVKANQTANYLNLKQCLEPNFKSHFVSVVHPKQYLEAVKRMQPENMCLSSALTQCWKILSVLPSLFYRAVNRRVLSKTNKIKLC</sequence>
<name>A0ABT2N1D2_9CYAN</name>
<dbReference type="GO" id="GO:0032259">
    <property type="term" value="P:methylation"/>
    <property type="evidence" value="ECO:0007669"/>
    <property type="project" value="UniProtKB-KW"/>
</dbReference>
<comment type="caution">
    <text evidence="1">The sequence shown here is derived from an EMBL/GenBank/DDBJ whole genome shotgun (WGS) entry which is preliminary data.</text>
</comment>
<keyword evidence="1" id="KW-0489">Methyltransferase</keyword>
<proteinExistence type="predicted"/>
<protein>
    <submittedName>
        <fullName evidence="1">Class I SAM-dependent methyltransferase</fullName>
    </submittedName>
</protein>
<dbReference type="RefSeq" id="WP_261234316.1">
    <property type="nucleotide sequence ID" value="NZ_JAMXFA010000002.1"/>
</dbReference>
<dbReference type="Gene3D" id="3.40.50.150">
    <property type="entry name" value="Vaccinia Virus protein VP39"/>
    <property type="match status" value="1"/>
</dbReference>
<evidence type="ECO:0000313" key="2">
    <source>
        <dbReference type="Proteomes" id="UP001525961"/>
    </source>
</evidence>
<evidence type="ECO:0000313" key="1">
    <source>
        <dbReference type="EMBL" id="MCT7976489.1"/>
    </source>
</evidence>
<dbReference type="Proteomes" id="UP001525961">
    <property type="component" value="Unassembled WGS sequence"/>
</dbReference>
<accession>A0ABT2N1D2</accession>
<keyword evidence="2" id="KW-1185">Reference proteome</keyword>
<dbReference type="GO" id="GO:0008168">
    <property type="term" value="F:methyltransferase activity"/>
    <property type="evidence" value="ECO:0007669"/>
    <property type="project" value="UniProtKB-KW"/>
</dbReference>
<reference evidence="1 2" key="1">
    <citation type="journal article" date="2022" name="Front. Microbiol.">
        <title>High genomic differentiation and limited gene flow indicate recent cryptic speciation within the genus Laspinema (cyanobacteria).</title>
        <authorList>
            <person name="Stanojkovic A."/>
            <person name="Skoupy S."/>
            <person name="Skaloud P."/>
            <person name="Dvorak P."/>
        </authorList>
    </citation>
    <scope>NUCLEOTIDE SEQUENCE [LARGE SCALE GENOMIC DNA]</scope>
    <source>
        <strain evidence="1 2">D3b</strain>
    </source>
</reference>
<dbReference type="InterPro" id="IPR029063">
    <property type="entry name" value="SAM-dependent_MTases_sf"/>
</dbReference>
<dbReference type="SUPFAM" id="SSF53335">
    <property type="entry name" value="S-adenosyl-L-methionine-dependent methyltransferases"/>
    <property type="match status" value="1"/>
</dbReference>
<dbReference type="EMBL" id="JAMXFA010000002">
    <property type="protein sequence ID" value="MCT7976489.1"/>
    <property type="molecule type" value="Genomic_DNA"/>
</dbReference>
<organism evidence="1 2">
    <name type="scientific">Laspinema olomoucense D3b</name>
    <dbReference type="NCBI Taxonomy" id="2953688"/>
    <lineage>
        <taxon>Bacteria</taxon>
        <taxon>Bacillati</taxon>
        <taxon>Cyanobacteriota</taxon>
        <taxon>Cyanophyceae</taxon>
        <taxon>Oscillatoriophycideae</taxon>
        <taxon>Oscillatoriales</taxon>
        <taxon>Laspinemataceae</taxon>
        <taxon>Laspinema</taxon>
        <taxon>Laspinema olomoucense</taxon>
    </lineage>
</organism>
<keyword evidence="1" id="KW-0808">Transferase</keyword>
<dbReference type="Pfam" id="PF13489">
    <property type="entry name" value="Methyltransf_23"/>
    <property type="match status" value="1"/>
</dbReference>
<gene>
    <name evidence="1" type="ORF">NG792_01965</name>
</gene>